<dbReference type="GeneID" id="36554412"/>
<comment type="subcellular location">
    <subcellularLocation>
        <location evidence="1">Membrane</location>
        <topology evidence="1">Peripheral membrane protein</topology>
    </subcellularLocation>
</comment>
<proteinExistence type="inferred from homology"/>
<comment type="caution">
    <text evidence="9">The sequence shown here is derived from an EMBL/GenBank/DDBJ whole genome shotgun (WGS) entry which is preliminary data.</text>
</comment>
<evidence type="ECO:0000256" key="1">
    <source>
        <dbReference type="ARBA" id="ARBA00004170"/>
    </source>
</evidence>
<dbReference type="STRING" id="1392250.A0A2I2G885"/>
<reference evidence="9 10" key="1">
    <citation type="submission" date="2016-12" db="EMBL/GenBank/DDBJ databases">
        <title>The genomes of Aspergillus section Nigri reveals drivers in fungal speciation.</title>
        <authorList>
            <consortium name="DOE Joint Genome Institute"/>
            <person name="Vesth T.C."/>
            <person name="Nybo J."/>
            <person name="Theobald S."/>
            <person name="Brandl J."/>
            <person name="Frisvad J.C."/>
            <person name="Nielsen K.F."/>
            <person name="Lyhne E.K."/>
            <person name="Kogle M.E."/>
            <person name="Kuo A."/>
            <person name="Riley R."/>
            <person name="Clum A."/>
            <person name="Nolan M."/>
            <person name="Lipzen A."/>
            <person name="Salamov A."/>
            <person name="Henrissat B."/>
            <person name="Wiebenga A."/>
            <person name="De Vries R.P."/>
            <person name="Grigoriev I.V."/>
            <person name="Mortensen U.H."/>
            <person name="Andersen M.R."/>
            <person name="Baker S.E."/>
        </authorList>
    </citation>
    <scope>NUCLEOTIDE SEQUENCE [LARGE SCALE GENOMIC DNA]</scope>
    <source>
        <strain evidence="9 10">IBT 23096</strain>
    </source>
</reference>
<evidence type="ECO:0000313" key="9">
    <source>
        <dbReference type="EMBL" id="PLB49097.1"/>
    </source>
</evidence>
<evidence type="ECO:0000256" key="3">
    <source>
        <dbReference type="ARBA" id="ARBA00022723"/>
    </source>
</evidence>
<dbReference type="PANTHER" id="PTHR23292">
    <property type="entry name" value="LIPOPOLYSACCHARIDE-INDUCED TUMOR NECROSIS FACTOR-ALPHA FACTOR"/>
    <property type="match status" value="1"/>
</dbReference>
<evidence type="ECO:0000256" key="5">
    <source>
        <dbReference type="ARBA" id="ARBA00023136"/>
    </source>
</evidence>
<evidence type="ECO:0000256" key="4">
    <source>
        <dbReference type="ARBA" id="ARBA00022833"/>
    </source>
</evidence>
<feature type="domain" description="LITAF" evidence="8">
    <location>
        <begin position="45"/>
        <end position="126"/>
    </location>
</feature>
<evidence type="ECO:0000259" key="8">
    <source>
        <dbReference type="PROSITE" id="PS51837"/>
    </source>
</evidence>
<dbReference type="EMBL" id="MSFO01000004">
    <property type="protein sequence ID" value="PLB49097.1"/>
    <property type="molecule type" value="Genomic_DNA"/>
</dbReference>
<dbReference type="SMART" id="SM00714">
    <property type="entry name" value="LITAF"/>
    <property type="match status" value="1"/>
</dbReference>
<keyword evidence="7" id="KW-1133">Transmembrane helix</keyword>
<dbReference type="OrthoDB" id="5599753at2759"/>
<dbReference type="PROSITE" id="PS51837">
    <property type="entry name" value="LITAF"/>
    <property type="match status" value="1"/>
</dbReference>
<evidence type="ECO:0000313" key="10">
    <source>
        <dbReference type="Proteomes" id="UP000234275"/>
    </source>
</evidence>
<dbReference type="Pfam" id="PF10601">
    <property type="entry name" value="zf-LITAF-like"/>
    <property type="match status" value="1"/>
</dbReference>
<dbReference type="InterPro" id="IPR037519">
    <property type="entry name" value="LITAF_fam"/>
</dbReference>
<dbReference type="Proteomes" id="UP000234275">
    <property type="component" value="Unassembled WGS sequence"/>
</dbReference>
<name>A0A2I2G885_9EURO</name>
<dbReference type="GO" id="GO:0016020">
    <property type="term" value="C:membrane"/>
    <property type="evidence" value="ECO:0007669"/>
    <property type="project" value="UniProtKB-SubCell"/>
</dbReference>
<sequence>MSHDEKVASAPPLYEQQPTPIHPPTAHMVPPMEPPAWQPGMPHPSGYNTSSPLHTLQRGPAPVDCPICSHREMTRVDVESGNTTHGWAAVICCCFCLGCIPYLISSLKDVNHHCGKCGAMLATFHASGRTEVHQNVRQG</sequence>
<comment type="similarity">
    <text evidence="2">Belongs to the CDIP1/LITAF family.</text>
</comment>
<dbReference type="RefSeq" id="XP_024704399.1">
    <property type="nucleotide sequence ID" value="XM_024846713.1"/>
</dbReference>
<accession>A0A2I2G885</accession>
<keyword evidence="3" id="KW-0479">Metal-binding</keyword>
<evidence type="ECO:0000256" key="6">
    <source>
        <dbReference type="SAM" id="MobiDB-lite"/>
    </source>
</evidence>
<evidence type="ECO:0000256" key="7">
    <source>
        <dbReference type="SAM" id="Phobius"/>
    </source>
</evidence>
<protein>
    <recommendedName>
        <fullName evidence="8">LITAF domain-containing protein</fullName>
    </recommendedName>
</protein>
<keyword evidence="5 7" id="KW-0472">Membrane</keyword>
<dbReference type="InterPro" id="IPR006629">
    <property type="entry name" value="LITAF"/>
</dbReference>
<evidence type="ECO:0000256" key="2">
    <source>
        <dbReference type="ARBA" id="ARBA00005975"/>
    </source>
</evidence>
<keyword evidence="4" id="KW-0862">Zinc</keyword>
<dbReference type="AlphaFoldDB" id="A0A2I2G885"/>
<keyword evidence="7" id="KW-0812">Transmembrane</keyword>
<dbReference type="VEuPathDB" id="FungiDB:P170DRAFT_408078"/>
<dbReference type="GO" id="GO:0008270">
    <property type="term" value="F:zinc ion binding"/>
    <property type="evidence" value="ECO:0007669"/>
    <property type="project" value="TreeGrafter"/>
</dbReference>
<dbReference type="PANTHER" id="PTHR23292:SF6">
    <property type="entry name" value="FI16602P1-RELATED"/>
    <property type="match status" value="1"/>
</dbReference>
<gene>
    <name evidence="9" type="ORF">P170DRAFT_408078</name>
</gene>
<keyword evidence="10" id="KW-1185">Reference proteome</keyword>
<feature type="region of interest" description="Disordered" evidence="6">
    <location>
        <begin position="1"/>
        <end position="22"/>
    </location>
</feature>
<feature type="transmembrane region" description="Helical" evidence="7">
    <location>
        <begin position="86"/>
        <end position="104"/>
    </location>
</feature>
<organism evidence="9 10">
    <name type="scientific">Aspergillus steynii IBT 23096</name>
    <dbReference type="NCBI Taxonomy" id="1392250"/>
    <lineage>
        <taxon>Eukaryota</taxon>
        <taxon>Fungi</taxon>
        <taxon>Dikarya</taxon>
        <taxon>Ascomycota</taxon>
        <taxon>Pezizomycotina</taxon>
        <taxon>Eurotiomycetes</taxon>
        <taxon>Eurotiomycetidae</taxon>
        <taxon>Eurotiales</taxon>
        <taxon>Aspergillaceae</taxon>
        <taxon>Aspergillus</taxon>
        <taxon>Aspergillus subgen. Circumdati</taxon>
    </lineage>
</organism>